<evidence type="ECO:0000313" key="1">
    <source>
        <dbReference type="EMBL" id="QZE14011.1"/>
    </source>
</evidence>
<dbReference type="EMBL" id="CP081303">
    <property type="protein sequence ID" value="QZE14011.1"/>
    <property type="molecule type" value="Genomic_DNA"/>
</dbReference>
<organism evidence="1 2">
    <name type="scientific">Halosquirtibacter laminarini</name>
    <dbReference type="NCBI Taxonomy" id="3374600"/>
    <lineage>
        <taxon>Bacteria</taxon>
        <taxon>Pseudomonadati</taxon>
        <taxon>Bacteroidota</taxon>
        <taxon>Bacteroidia</taxon>
        <taxon>Marinilabiliales</taxon>
        <taxon>Prolixibacteraceae</taxon>
        <taxon>Halosquirtibacter</taxon>
    </lineage>
</organism>
<keyword evidence="2" id="KW-1185">Reference proteome</keyword>
<reference evidence="1" key="1">
    <citation type="submission" date="2021-08" db="EMBL/GenBank/DDBJ databases">
        <title>Novel anaerobic bacterium isolated from sea squirt in East Sea, Republic of Korea.</title>
        <authorList>
            <person name="Nguyen T.H."/>
            <person name="Li Z."/>
            <person name="Lee Y.-J."/>
            <person name="Ko J."/>
            <person name="Kim S.-G."/>
        </authorList>
    </citation>
    <scope>NUCLEOTIDE SEQUENCE</scope>
    <source>
        <strain evidence="1">KCTC 25031</strain>
    </source>
</reference>
<proteinExistence type="predicted"/>
<evidence type="ECO:0000313" key="2">
    <source>
        <dbReference type="Proteomes" id="UP000826212"/>
    </source>
</evidence>
<dbReference type="Proteomes" id="UP000826212">
    <property type="component" value="Chromosome"/>
</dbReference>
<protein>
    <submittedName>
        <fullName evidence="1">DUF1963 domain-containing protein</fullName>
    </submittedName>
</protein>
<sequence length="227" mass="26445">MKEKVKGLLKKSTLLEVKEPESQCINGPIESYFGGVPYMGESFEWPYSEDGDPLVFVLQVVKTEENVLPKGAELIQFFLNTKSISSMRNSVCIYLSTDISKSEWYYQEVPKEVKIHPFCPIQSHPILSLPDWETIHRYYEAQYDETLELDKEEYDSICRDLGVTTKMASQLGGYPQWLQGDEAPENTDLLLQIDSEEYPEFHWVDMGLIYLFLDHDQEHIHSRLQFM</sequence>
<gene>
    <name evidence="1" type="ORF">K4L44_16005</name>
</gene>
<name>A0AC61NKC5_9BACT</name>
<accession>A0AC61NKC5</accession>